<dbReference type="AlphaFoldDB" id="A0A7V0T4F3"/>
<dbReference type="GO" id="GO:0005829">
    <property type="term" value="C:cytosol"/>
    <property type="evidence" value="ECO:0007669"/>
    <property type="project" value="TreeGrafter"/>
</dbReference>
<feature type="binding site" evidence="9">
    <location>
        <begin position="622"/>
        <end position="629"/>
    </location>
    <ligand>
        <name>ATP</name>
        <dbReference type="ChEBI" id="CHEBI:30616"/>
    </ligand>
</feature>
<dbReference type="InterPro" id="IPR007860">
    <property type="entry name" value="DNA_mmatch_repair_MutS_con_dom"/>
</dbReference>
<dbReference type="GO" id="GO:0003684">
    <property type="term" value="F:damaged DNA binding"/>
    <property type="evidence" value="ECO:0007669"/>
    <property type="project" value="UniProtKB-UniRule"/>
</dbReference>
<dbReference type="EMBL" id="DSBX01000070">
    <property type="protein sequence ID" value="HDQ99029.1"/>
    <property type="molecule type" value="Genomic_DNA"/>
</dbReference>
<keyword evidence="5 9" id="KW-0067">ATP-binding</keyword>
<dbReference type="InterPro" id="IPR007695">
    <property type="entry name" value="DNA_mismatch_repair_MutS-lik_N"/>
</dbReference>
<dbReference type="Proteomes" id="UP000885672">
    <property type="component" value="Unassembled WGS sequence"/>
</dbReference>
<keyword evidence="6 9" id="KW-0238">DNA-binding</keyword>
<dbReference type="GO" id="GO:0140664">
    <property type="term" value="F:ATP-dependent DNA damage sensor activity"/>
    <property type="evidence" value="ECO:0007669"/>
    <property type="project" value="InterPro"/>
</dbReference>
<keyword evidence="4 9" id="KW-0227">DNA damage</keyword>
<keyword evidence="7 9" id="KW-0234">DNA repair</keyword>
<gene>
    <name evidence="9 12" type="primary">mutS</name>
    <name evidence="12" type="ORF">ENN51_01900</name>
</gene>
<evidence type="ECO:0000256" key="8">
    <source>
        <dbReference type="ARBA" id="ARBA00024647"/>
    </source>
</evidence>
<comment type="similarity">
    <text evidence="1 9 10">Belongs to the DNA mismatch repair MutS family.</text>
</comment>
<dbReference type="InterPro" id="IPR005748">
    <property type="entry name" value="DNA_mismatch_repair_MutS"/>
</dbReference>
<dbReference type="Gene3D" id="3.40.50.300">
    <property type="entry name" value="P-loop containing nucleotide triphosphate hydrolases"/>
    <property type="match status" value="1"/>
</dbReference>
<evidence type="ECO:0000313" key="12">
    <source>
        <dbReference type="EMBL" id="HDQ99029.1"/>
    </source>
</evidence>
<dbReference type="Gene3D" id="3.40.1170.10">
    <property type="entry name" value="DNA repair protein MutS, domain I"/>
    <property type="match status" value="1"/>
</dbReference>
<evidence type="ECO:0000256" key="6">
    <source>
        <dbReference type="ARBA" id="ARBA00023125"/>
    </source>
</evidence>
<dbReference type="Pfam" id="PF00488">
    <property type="entry name" value="MutS_V"/>
    <property type="match status" value="1"/>
</dbReference>
<dbReference type="Pfam" id="PF01624">
    <property type="entry name" value="MutS_I"/>
    <property type="match status" value="1"/>
</dbReference>
<evidence type="ECO:0000256" key="7">
    <source>
        <dbReference type="ARBA" id="ARBA00023204"/>
    </source>
</evidence>
<comment type="caution">
    <text evidence="12">The sequence shown here is derived from an EMBL/GenBank/DDBJ whole genome shotgun (WGS) entry which is preliminary data.</text>
</comment>
<dbReference type="InterPro" id="IPR017261">
    <property type="entry name" value="DNA_mismatch_repair_MutS/MSH"/>
</dbReference>
<dbReference type="Gene3D" id="3.30.420.110">
    <property type="entry name" value="MutS, connector domain"/>
    <property type="match status" value="1"/>
</dbReference>
<dbReference type="CDD" id="cd03284">
    <property type="entry name" value="ABC_MutS1"/>
    <property type="match status" value="1"/>
</dbReference>
<evidence type="ECO:0000256" key="10">
    <source>
        <dbReference type="RuleBase" id="RU003756"/>
    </source>
</evidence>
<dbReference type="SMART" id="SM00534">
    <property type="entry name" value="MUTSac"/>
    <property type="match status" value="1"/>
</dbReference>
<dbReference type="SMART" id="SM00533">
    <property type="entry name" value="MUTSd"/>
    <property type="match status" value="1"/>
</dbReference>
<sequence>MASSTPLLEQYRRIKQQHEGALLLFRVGDFYEMFYKDAEVGAKALNLTLTSRPHGHGNRVPLAGVPAKSLDTYVARLVARGFRVAICEQLEPPSARKPVVRRKVVEVITPGTLIRPGLLEEKRSNYLMALSPAGDTCGMAFADVSTGEFLLAEVPLSSLGEEVQKIEPRELLIPETWPEDRRLPDGIEVTRIEDYYFTEDFAFDRLTSHFGVAGLEGFGVGELTQAICAAAAVLEYLERTQQSALPHITRLAPYRTTEHLLIDRISRRNLELVERIHPDRDAGEGTLLAVLDHTVTPAGGRMVRRWLMAPLVSPAAINLRLDAVEELAEPGAALGPLRDLLSTIGDIERVASRIALERANARDLVGLGSWLSKIPAVRAALAGWHGKDAPALKSERLTAIRDGIEDFSPLVGDIGRILVESPPLALNEGGLIAPGVNAELDELRDISHNAKGFIAELQERERKNTGIPNLRVGYNSVFGYYLEVTKSWLGQVPSDWLRKQTLASGERYITPELKEYETKVIHAEERIKTLEFDLFAALRRRVGQETERLIRLALLLAELDVLAGFAEAARERRYIRPVVDESGLLEIIRGRHPVVETMLERPFMPNDTRLDNDTEQIAIITGPNMAGKSTYLRQVALIAIMAQAGSFVPAARARVGVVDKVFTRIGASDDLARGVSTFLAEMTETANILNNATSRSLVILDEVGRGTATNDGLAIAWAAVEHLHGPENRRPRSLFATHYHELTDITVLLPRARNYNFAVRERTNGVTFLRKLNPGPAGKSYGIAVARLAGLPAEVISRARELLERFEAGEQRAVLGLLPGSEAGREPGEFTRVAESPAEPHPVVSHLLESDPDHLSPLEALTLLAELRRLAGDNRASPSSQSRY</sequence>
<dbReference type="PANTHER" id="PTHR11361:SF34">
    <property type="entry name" value="DNA MISMATCH REPAIR PROTEIN MSH1, MITOCHONDRIAL"/>
    <property type="match status" value="1"/>
</dbReference>
<dbReference type="NCBIfam" id="TIGR01070">
    <property type="entry name" value="mutS1"/>
    <property type="match status" value="1"/>
</dbReference>
<dbReference type="PROSITE" id="PS00486">
    <property type="entry name" value="DNA_MISMATCH_REPAIR_2"/>
    <property type="match status" value="1"/>
</dbReference>
<dbReference type="PANTHER" id="PTHR11361">
    <property type="entry name" value="DNA MISMATCH REPAIR PROTEIN MUTS FAMILY MEMBER"/>
    <property type="match status" value="1"/>
</dbReference>
<dbReference type="NCBIfam" id="NF003810">
    <property type="entry name" value="PRK05399.1"/>
    <property type="match status" value="1"/>
</dbReference>
<feature type="domain" description="DNA mismatch repair proteins mutS family" evidence="11">
    <location>
        <begin position="696"/>
        <end position="712"/>
    </location>
</feature>
<dbReference type="GO" id="GO:0006298">
    <property type="term" value="P:mismatch repair"/>
    <property type="evidence" value="ECO:0007669"/>
    <property type="project" value="UniProtKB-UniRule"/>
</dbReference>
<evidence type="ECO:0000259" key="11">
    <source>
        <dbReference type="PROSITE" id="PS00486"/>
    </source>
</evidence>
<evidence type="ECO:0000256" key="4">
    <source>
        <dbReference type="ARBA" id="ARBA00022763"/>
    </source>
</evidence>
<evidence type="ECO:0000256" key="3">
    <source>
        <dbReference type="ARBA" id="ARBA00022741"/>
    </source>
</evidence>
<evidence type="ECO:0000256" key="9">
    <source>
        <dbReference type="HAMAP-Rule" id="MF_00096"/>
    </source>
</evidence>
<dbReference type="GO" id="GO:0005524">
    <property type="term" value="F:ATP binding"/>
    <property type="evidence" value="ECO:0007669"/>
    <property type="project" value="UniProtKB-UniRule"/>
</dbReference>
<dbReference type="Pfam" id="PF05190">
    <property type="entry name" value="MutS_IV"/>
    <property type="match status" value="1"/>
</dbReference>
<protein>
    <recommendedName>
        <fullName evidence="2 9">DNA mismatch repair protein MutS</fullName>
    </recommendedName>
</protein>
<organism evidence="12">
    <name type="scientific">candidate division WOR-3 bacterium</name>
    <dbReference type="NCBI Taxonomy" id="2052148"/>
    <lineage>
        <taxon>Bacteria</taxon>
        <taxon>Bacteria division WOR-3</taxon>
    </lineage>
</organism>
<dbReference type="FunFam" id="3.40.50.300:FF:000870">
    <property type="entry name" value="MutS protein homolog 4"/>
    <property type="match status" value="1"/>
</dbReference>
<evidence type="ECO:0000256" key="2">
    <source>
        <dbReference type="ARBA" id="ARBA00021982"/>
    </source>
</evidence>
<evidence type="ECO:0000256" key="5">
    <source>
        <dbReference type="ARBA" id="ARBA00022840"/>
    </source>
</evidence>
<dbReference type="InterPro" id="IPR027417">
    <property type="entry name" value="P-loop_NTPase"/>
</dbReference>
<dbReference type="InterPro" id="IPR007861">
    <property type="entry name" value="DNA_mismatch_repair_MutS_clamp"/>
</dbReference>
<keyword evidence="3 9" id="KW-0547">Nucleotide-binding</keyword>
<dbReference type="SUPFAM" id="SSF55271">
    <property type="entry name" value="DNA repair protein MutS, domain I"/>
    <property type="match status" value="1"/>
</dbReference>
<proteinExistence type="inferred from homology"/>
<dbReference type="Pfam" id="PF05192">
    <property type="entry name" value="MutS_III"/>
    <property type="match status" value="1"/>
</dbReference>
<dbReference type="Pfam" id="PF05188">
    <property type="entry name" value="MutS_II"/>
    <property type="match status" value="1"/>
</dbReference>
<dbReference type="SUPFAM" id="SSF52540">
    <property type="entry name" value="P-loop containing nucleoside triphosphate hydrolases"/>
    <property type="match status" value="1"/>
</dbReference>
<dbReference type="InterPro" id="IPR016151">
    <property type="entry name" value="DNA_mismatch_repair_MutS_N"/>
</dbReference>
<dbReference type="Gene3D" id="1.10.1420.10">
    <property type="match status" value="2"/>
</dbReference>
<dbReference type="InterPro" id="IPR000432">
    <property type="entry name" value="DNA_mismatch_repair_MutS_C"/>
</dbReference>
<dbReference type="InterPro" id="IPR036678">
    <property type="entry name" value="MutS_con_dom_sf"/>
</dbReference>
<name>A0A7V0T4F3_UNCW3</name>
<dbReference type="InterPro" id="IPR007696">
    <property type="entry name" value="DNA_mismatch_repair_MutS_core"/>
</dbReference>
<evidence type="ECO:0000256" key="1">
    <source>
        <dbReference type="ARBA" id="ARBA00006271"/>
    </source>
</evidence>
<dbReference type="SUPFAM" id="SSF53150">
    <property type="entry name" value="DNA repair protein MutS, domain II"/>
    <property type="match status" value="1"/>
</dbReference>
<dbReference type="HAMAP" id="MF_00096">
    <property type="entry name" value="MutS"/>
    <property type="match status" value="1"/>
</dbReference>
<comment type="function">
    <text evidence="8 9">This protein is involved in the repair of mismatches in DNA. It is possible that it carries out the mismatch recognition step. This protein has a weak ATPase activity.</text>
</comment>
<dbReference type="PIRSF" id="PIRSF037677">
    <property type="entry name" value="DNA_mis_repair_Msh6"/>
    <property type="match status" value="1"/>
</dbReference>
<dbReference type="SUPFAM" id="SSF48334">
    <property type="entry name" value="DNA repair protein MutS, domain III"/>
    <property type="match status" value="1"/>
</dbReference>
<reference evidence="12" key="1">
    <citation type="journal article" date="2020" name="mSystems">
        <title>Genome- and Community-Level Interaction Insights into Carbon Utilization and Element Cycling Functions of Hydrothermarchaeota in Hydrothermal Sediment.</title>
        <authorList>
            <person name="Zhou Z."/>
            <person name="Liu Y."/>
            <person name="Xu W."/>
            <person name="Pan J."/>
            <person name="Luo Z.H."/>
            <person name="Li M."/>
        </authorList>
    </citation>
    <scope>NUCLEOTIDE SEQUENCE [LARGE SCALE GENOMIC DNA]</scope>
    <source>
        <strain evidence="12">SpSt-1182</strain>
    </source>
</reference>
<dbReference type="GO" id="GO:0030983">
    <property type="term" value="F:mismatched DNA binding"/>
    <property type="evidence" value="ECO:0007669"/>
    <property type="project" value="InterPro"/>
</dbReference>
<accession>A0A7V0T4F3</accession>
<dbReference type="InterPro" id="IPR036187">
    <property type="entry name" value="DNA_mismatch_repair_MutS_sf"/>
</dbReference>
<dbReference type="InterPro" id="IPR045076">
    <property type="entry name" value="MutS"/>
</dbReference>